<proteinExistence type="predicted"/>
<evidence type="ECO:0000259" key="2">
    <source>
        <dbReference type="Pfam" id="PF06742"/>
    </source>
</evidence>
<dbReference type="InterPro" id="IPR037050">
    <property type="entry name" value="DUF1254_sf"/>
</dbReference>
<dbReference type="InterPro" id="IPR010621">
    <property type="entry name" value="DUF1214"/>
</dbReference>
<evidence type="ECO:0000313" key="5">
    <source>
        <dbReference type="Proteomes" id="UP000250299"/>
    </source>
</evidence>
<evidence type="ECO:0000313" key="4">
    <source>
        <dbReference type="EMBL" id="AWY39201.1"/>
    </source>
</evidence>
<feature type="chain" id="PRO_5016387717" evidence="1">
    <location>
        <begin position="23"/>
        <end position="342"/>
    </location>
</feature>
<keyword evidence="1" id="KW-0732">Signal</keyword>
<dbReference type="AlphaFoldDB" id="A0A2Z4RDL0"/>
<dbReference type="Gene3D" id="2.60.40.1610">
    <property type="entry name" value="Domain of unknown function DUF1254"/>
    <property type="match status" value="1"/>
</dbReference>
<dbReference type="PANTHER" id="PTHR36509">
    <property type="entry name" value="BLL3101 PROTEIN"/>
    <property type="match status" value="1"/>
</dbReference>
<dbReference type="Gene3D" id="2.60.120.600">
    <property type="entry name" value="Domain of unknown function DUF1214, C-terminal domain"/>
    <property type="match status" value="1"/>
</dbReference>
<dbReference type="OrthoDB" id="547269at2"/>
<dbReference type="Pfam" id="PF06863">
    <property type="entry name" value="DUF1254"/>
    <property type="match status" value="1"/>
</dbReference>
<protein>
    <submittedName>
        <fullName evidence="4">DUF1254 domain-containing protein</fullName>
    </submittedName>
</protein>
<organism evidence="4 5">
    <name type="scientific">Pseudomonas putida</name>
    <name type="common">Arthrobacter siderocapsulatus</name>
    <dbReference type="NCBI Taxonomy" id="303"/>
    <lineage>
        <taxon>Bacteria</taxon>
        <taxon>Pseudomonadati</taxon>
        <taxon>Pseudomonadota</taxon>
        <taxon>Gammaproteobacteria</taxon>
        <taxon>Pseudomonadales</taxon>
        <taxon>Pseudomonadaceae</taxon>
        <taxon>Pseudomonas</taxon>
    </lineage>
</organism>
<evidence type="ECO:0000256" key="1">
    <source>
        <dbReference type="SAM" id="SignalP"/>
    </source>
</evidence>
<dbReference type="Proteomes" id="UP000250299">
    <property type="component" value="Chromosome"/>
</dbReference>
<dbReference type="InterPro" id="IPR037049">
    <property type="entry name" value="DUF1214_C_sf"/>
</dbReference>
<dbReference type="RefSeq" id="WP_110962983.1">
    <property type="nucleotide sequence ID" value="NZ_CP029693.1"/>
</dbReference>
<sequence>MLKHACLATAIALIAPTLFALAAQANDTVPVNADNFARAESDRYFSAAVAQGGFGQFHHHRTTMAIDKQTVIRPNRDTLYSAAVFDLDAGPVTITLPDAGQRYMSLQVINEDHYVTSVVYGQGSYTLSREQAGTRYAIVGVRTLFNPEQEKDLDQAHALQDAIKVSQAKPGSFEVPKWDPISQKNVRDALVQLGSTLPDTQRMFGNREQVDPVRHLIGAATAWGGNPEKDALYLTVTPTQNNGQTPYTLKVKDVPVNAFWSVSVYNAKAYFEPNALNAYSLNSLTAKRNKDGEAAIQFGGCDGKVANCLPITEGWNYTVRLYQPRAEILSGNWTFPVAQPLN</sequence>
<dbReference type="PANTHER" id="PTHR36509:SF2">
    <property type="entry name" value="BLL3101 PROTEIN"/>
    <property type="match status" value="1"/>
</dbReference>
<feature type="domain" description="DUF1254" evidence="3">
    <location>
        <begin position="55"/>
        <end position="164"/>
    </location>
</feature>
<dbReference type="Pfam" id="PF06742">
    <property type="entry name" value="DUF1214"/>
    <property type="match status" value="1"/>
</dbReference>
<dbReference type="EMBL" id="CP029693">
    <property type="protein sequence ID" value="AWY39201.1"/>
    <property type="molecule type" value="Genomic_DNA"/>
</dbReference>
<name>A0A2Z4RDL0_PSEPU</name>
<feature type="signal peptide" evidence="1">
    <location>
        <begin position="1"/>
        <end position="22"/>
    </location>
</feature>
<evidence type="ECO:0000259" key="3">
    <source>
        <dbReference type="Pfam" id="PF06863"/>
    </source>
</evidence>
<reference evidence="4 5" key="1">
    <citation type="submission" date="2018-05" db="EMBL/GenBank/DDBJ databases">
        <title>Whole genome sequence of Pseudomonas putida JBC17.</title>
        <authorList>
            <person name="Lee Y.H."/>
            <person name="David K."/>
        </authorList>
    </citation>
    <scope>NUCLEOTIDE SEQUENCE [LARGE SCALE GENOMIC DNA]</scope>
    <source>
        <strain evidence="4 5">JBC17</strain>
    </source>
</reference>
<feature type="domain" description="DUF1214" evidence="2">
    <location>
        <begin position="241"/>
        <end position="325"/>
    </location>
</feature>
<dbReference type="InterPro" id="IPR010679">
    <property type="entry name" value="DUF1254"/>
</dbReference>
<gene>
    <name evidence="4" type="ORF">DKY63_04485</name>
</gene>
<accession>A0A2Z4RDL0</accession>
<dbReference type="SUPFAM" id="SSF160935">
    <property type="entry name" value="VPA0735-like"/>
    <property type="match status" value="1"/>
</dbReference>